<accession>A0ABW3XZF6</accession>
<evidence type="ECO:0000313" key="4">
    <source>
        <dbReference type="Proteomes" id="UP001597201"/>
    </source>
</evidence>
<protein>
    <submittedName>
        <fullName evidence="3">T9SS type A sorting domain-containing protein</fullName>
    </submittedName>
</protein>
<evidence type="ECO:0000313" key="3">
    <source>
        <dbReference type="EMBL" id="MFD1314246.1"/>
    </source>
</evidence>
<reference evidence="4" key="1">
    <citation type="journal article" date="2019" name="Int. J. Syst. Evol. Microbiol.">
        <title>The Global Catalogue of Microorganisms (GCM) 10K type strain sequencing project: providing services to taxonomists for standard genome sequencing and annotation.</title>
        <authorList>
            <consortium name="The Broad Institute Genomics Platform"/>
            <consortium name="The Broad Institute Genome Sequencing Center for Infectious Disease"/>
            <person name="Wu L."/>
            <person name="Ma J."/>
        </authorList>
    </citation>
    <scope>NUCLEOTIDE SEQUENCE [LARGE SCALE GENOMIC DNA]</scope>
    <source>
        <strain evidence="4">CCUG 61485</strain>
    </source>
</reference>
<dbReference type="EMBL" id="JBHTMY010000001">
    <property type="protein sequence ID" value="MFD1314246.1"/>
    <property type="molecule type" value="Genomic_DNA"/>
</dbReference>
<dbReference type="Proteomes" id="UP001597201">
    <property type="component" value="Unassembled WGS sequence"/>
</dbReference>
<name>A0ABW3XZF6_9FLAO</name>
<organism evidence="3 4">
    <name type="scientific">Namhaeicola litoreus</name>
    <dbReference type="NCBI Taxonomy" id="1052145"/>
    <lineage>
        <taxon>Bacteria</taxon>
        <taxon>Pseudomonadati</taxon>
        <taxon>Bacteroidota</taxon>
        <taxon>Flavobacteriia</taxon>
        <taxon>Flavobacteriales</taxon>
        <taxon>Flavobacteriaceae</taxon>
        <taxon>Namhaeicola</taxon>
    </lineage>
</organism>
<gene>
    <name evidence="3" type="ORF">ACFQ39_01335</name>
</gene>
<dbReference type="RefSeq" id="WP_377175669.1">
    <property type="nucleotide sequence ID" value="NZ_JBHTMY010000001.1"/>
</dbReference>
<feature type="domain" description="Secretion system C-terminal sorting" evidence="2">
    <location>
        <begin position="138"/>
        <end position="198"/>
    </location>
</feature>
<dbReference type="Pfam" id="PF18962">
    <property type="entry name" value="Por_Secre_tail"/>
    <property type="match status" value="1"/>
</dbReference>
<keyword evidence="4" id="KW-1185">Reference proteome</keyword>
<dbReference type="InterPro" id="IPR026444">
    <property type="entry name" value="Secre_tail"/>
</dbReference>
<keyword evidence="1" id="KW-0732">Signal</keyword>
<evidence type="ECO:0000259" key="2">
    <source>
        <dbReference type="Pfam" id="PF18962"/>
    </source>
</evidence>
<evidence type="ECO:0000256" key="1">
    <source>
        <dbReference type="ARBA" id="ARBA00022729"/>
    </source>
</evidence>
<sequence>MKKNRLLLIFFFIITWISFAQRENMTMTDVITLNATNYNSESQTLTVPNGKTWVINGSGKWYIAVKVKGGNTFEGAGATSRIGNDDPFFFTEGMELYFGEGGDTNAGFTLIQILVYDIAFDGTLAIEESTMPKENLMVYPNPTDSRLTINSDKIFKVEVYDLYGRKMFETDRSSIDFSQLKMGIYLVNLYDNNDRIVSTYKVIKN</sequence>
<proteinExistence type="predicted"/>
<comment type="caution">
    <text evidence="3">The sequence shown here is derived from an EMBL/GenBank/DDBJ whole genome shotgun (WGS) entry which is preliminary data.</text>
</comment>
<dbReference type="NCBIfam" id="TIGR04183">
    <property type="entry name" value="Por_Secre_tail"/>
    <property type="match status" value="1"/>
</dbReference>